<accession>A0A834NQ09</accession>
<proteinExistence type="predicted"/>
<keyword evidence="2" id="KW-1185">Reference proteome</keyword>
<comment type="caution">
    <text evidence="1">The sequence shown here is derived from an EMBL/GenBank/DDBJ whole genome shotgun (WGS) entry which is preliminary data.</text>
</comment>
<name>A0A834NQ09_VESPE</name>
<dbReference type="EMBL" id="JACSDY010000011">
    <property type="protein sequence ID" value="KAF7415416.1"/>
    <property type="molecule type" value="Genomic_DNA"/>
</dbReference>
<protein>
    <submittedName>
        <fullName evidence="1">Uncharacterized protein</fullName>
    </submittedName>
</protein>
<evidence type="ECO:0000313" key="2">
    <source>
        <dbReference type="Proteomes" id="UP000600918"/>
    </source>
</evidence>
<organism evidence="1 2">
    <name type="scientific">Vespula pensylvanica</name>
    <name type="common">Western yellow jacket</name>
    <name type="synonym">Wasp</name>
    <dbReference type="NCBI Taxonomy" id="30213"/>
    <lineage>
        <taxon>Eukaryota</taxon>
        <taxon>Metazoa</taxon>
        <taxon>Ecdysozoa</taxon>
        <taxon>Arthropoda</taxon>
        <taxon>Hexapoda</taxon>
        <taxon>Insecta</taxon>
        <taxon>Pterygota</taxon>
        <taxon>Neoptera</taxon>
        <taxon>Endopterygota</taxon>
        <taxon>Hymenoptera</taxon>
        <taxon>Apocrita</taxon>
        <taxon>Aculeata</taxon>
        <taxon>Vespoidea</taxon>
        <taxon>Vespidae</taxon>
        <taxon>Vespinae</taxon>
        <taxon>Vespula</taxon>
    </lineage>
</organism>
<dbReference type="AlphaFoldDB" id="A0A834NQ09"/>
<reference evidence="1" key="1">
    <citation type="journal article" date="2020" name="G3 (Bethesda)">
        <title>High-Quality Assemblies for Three Invasive Social Wasps from the &lt;i&gt;Vespula&lt;/i&gt; Genus.</title>
        <authorList>
            <person name="Harrop T.W.R."/>
            <person name="Guhlin J."/>
            <person name="McLaughlin G.M."/>
            <person name="Permina E."/>
            <person name="Stockwell P."/>
            <person name="Gilligan J."/>
            <person name="Le Lec M.F."/>
            <person name="Gruber M.A.M."/>
            <person name="Quinn O."/>
            <person name="Lovegrove M."/>
            <person name="Duncan E.J."/>
            <person name="Remnant E.J."/>
            <person name="Van Eeckhoven J."/>
            <person name="Graham B."/>
            <person name="Knapp R.A."/>
            <person name="Langford K.W."/>
            <person name="Kronenberg Z."/>
            <person name="Press M.O."/>
            <person name="Eacker S.M."/>
            <person name="Wilson-Rankin E.E."/>
            <person name="Purcell J."/>
            <person name="Lester P.J."/>
            <person name="Dearden P.K."/>
        </authorList>
    </citation>
    <scope>NUCLEOTIDE SEQUENCE</scope>
    <source>
        <strain evidence="1">Volc-1</strain>
    </source>
</reference>
<gene>
    <name evidence="1" type="ORF">H0235_012008</name>
</gene>
<sequence length="74" mass="8370">MNPFFSQRDMLVDRVVMERRSNVTLLPPPPTPSPLRENRPLASNRSLLYLLPFNGDSMLVTLPVAIMCDTQCPV</sequence>
<evidence type="ECO:0000313" key="1">
    <source>
        <dbReference type="EMBL" id="KAF7415416.1"/>
    </source>
</evidence>
<dbReference type="Proteomes" id="UP000600918">
    <property type="component" value="Unassembled WGS sequence"/>
</dbReference>